<dbReference type="EMBL" id="KN562995">
    <property type="protein sequence ID" value="KHJ85675.1"/>
    <property type="molecule type" value="Genomic_DNA"/>
</dbReference>
<evidence type="ECO:0000313" key="2">
    <source>
        <dbReference type="Proteomes" id="UP000053660"/>
    </source>
</evidence>
<organism evidence="1 2">
    <name type="scientific">Oesophagostomum dentatum</name>
    <name type="common">Nodular worm</name>
    <dbReference type="NCBI Taxonomy" id="61180"/>
    <lineage>
        <taxon>Eukaryota</taxon>
        <taxon>Metazoa</taxon>
        <taxon>Ecdysozoa</taxon>
        <taxon>Nematoda</taxon>
        <taxon>Chromadorea</taxon>
        <taxon>Rhabditida</taxon>
        <taxon>Rhabditina</taxon>
        <taxon>Rhabditomorpha</taxon>
        <taxon>Strongyloidea</taxon>
        <taxon>Strongylidae</taxon>
        <taxon>Oesophagostomum</taxon>
    </lineage>
</organism>
<protein>
    <submittedName>
        <fullName evidence="1">Uncharacterized protein</fullName>
    </submittedName>
</protein>
<gene>
    <name evidence="1" type="ORF">OESDEN_14593</name>
</gene>
<dbReference type="Proteomes" id="UP000053660">
    <property type="component" value="Unassembled WGS sequence"/>
</dbReference>
<reference evidence="1 2" key="1">
    <citation type="submission" date="2014-03" db="EMBL/GenBank/DDBJ databases">
        <title>Draft genome of the hookworm Oesophagostomum dentatum.</title>
        <authorList>
            <person name="Mitreva M."/>
        </authorList>
    </citation>
    <scope>NUCLEOTIDE SEQUENCE [LARGE SCALE GENOMIC DNA]</scope>
    <source>
        <strain evidence="1 2">OD-Hann</strain>
    </source>
</reference>
<evidence type="ECO:0000313" key="1">
    <source>
        <dbReference type="EMBL" id="KHJ85675.1"/>
    </source>
</evidence>
<sequence>MSVNALKIAIKHLKETRYWTGNEQNSTDRATSILMWEKNKHVDAMLMLELSLPHPFDPTAGTGVPREYPRFVHDDGEKSIPYISSGGVMLTLTKDGETRAIMAASASGSEGAVQGVADAILMMLYHKTAGGAAELKHVYLDLSDGRGNEEFIYWYGTECDSVEENLIEGYVPERKVMAVTVDEDYYDYTSMAMTQEDDDYNYAVGF</sequence>
<name>A0A0B1SR79_OESDE</name>
<proteinExistence type="predicted"/>
<dbReference type="AlphaFoldDB" id="A0A0B1SR79"/>
<keyword evidence="2" id="KW-1185">Reference proteome</keyword>
<accession>A0A0B1SR79</accession>